<protein>
    <submittedName>
        <fullName evidence="2">Uncharacterized protein</fullName>
    </submittedName>
</protein>
<sequence length="171" mass="19198">MLINILLSKHYHFTLQMLLSLLGAVVSYRYAGMSHDYWLAMLVVFALLAVAPDYLHPTAKIRQALRDGLLRWIGGLACALFVFSLHQSGRLLHEEAGMVILFILVLMFYLETLRQPTWRGCFVCAYLLLLGVLLAYGDAYLGFFVVLAMVGVAASYFVDTRVTELETNNAS</sequence>
<accession>A0A1R4H268</accession>
<feature type="transmembrane region" description="Helical" evidence="1">
    <location>
        <begin position="37"/>
        <end position="56"/>
    </location>
</feature>
<keyword evidence="1" id="KW-1133">Transmembrane helix</keyword>
<feature type="transmembrane region" description="Helical" evidence="1">
    <location>
        <begin position="12"/>
        <end position="31"/>
    </location>
</feature>
<keyword evidence="1" id="KW-0472">Membrane</keyword>
<dbReference type="AlphaFoldDB" id="A0A1R4H268"/>
<name>A0A1R4H268_9GAMM</name>
<evidence type="ECO:0000313" key="3">
    <source>
        <dbReference type="Proteomes" id="UP000195667"/>
    </source>
</evidence>
<evidence type="ECO:0000256" key="1">
    <source>
        <dbReference type="SAM" id="Phobius"/>
    </source>
</evidence>
<keyword evidence="1" id="KW-0812">Transmembrane</keyword>
<proteinExistence type="predicted"/>
<feature type="transmembrane region" description="Helical" evidence="1">
    <location>
        <begin position="91"/>
        <end position="110"/>
    </location>
</feature>
<evidence type="ECO:0000313" key="2">
    <source>
        <dbReference type="EMBL" id="SJM90295.1"/>
    </source>
</evidence>
<feature type="transmembrane region" description="Helical" evidence="1">
    <location>
        <begin position="117"/>
        <end position="134"/>
    </location>
</feature>
<dbReference type="Proteomes" id="UP000195667">
    <property type="component" value="Unassembled WGS sequence"/>
</dbReference>
<dbReference type="EMBL" id="FUKI01000046">
    <property type="protein sequence ID" value="SJM90295.1"/>
    <property type="molecule type" value="Genomic_DNA"/>
</dbReference>
<reference evidence="3" key="1">
    <citation type="submission" date="2017-02" db="EMBL/GenBank/DDBJ databases">
        <authorList>
            <person name="Daims H."/>
        </authorList>
    </citation>
    <scope>NUCLEOTIDE SEQUENCE [LARGE SCALE GENOMIC DNA]</scope>
</reference>
<dbReference type="RefSeq" id="WP_087142476.1">
    <property type="nucleotide sequence ID" value="NZ_FUKI01000046.1"/>
</dbReference>
<dbReference type="OrthoDB" id="5569625at2"/>
<organism evidence="2 3">
    <name type="scientific">Crenothrix polyspora</name>
    <dbReference type="NCBI Taxonomy" id="360316"/>
    <lineage>
        <taxon>Bacteria</taxon>
        <taxon>Pseudomonadati</taxon>
        <taxon>Pseudomonadota</taxon>
        <taxon>Gammaproteobacteria</taxon>
        <taxon>Methylococcales</taxon>
        <taxon>Crenotrichaceae</taxon>
        <taxon>Crenothrix</taxon>
    </lineage>
</organism>
<keyword evidence="3" id="KW-1185">Reference proteome</keyword>
<feature type="transmembrane region" description="Helical" evidence="1">
    <location>
        <begin position="68"/>
        <end position="85"/>
    </location>
</feature>
<feature type="transmembrane region" description="Helical" evidence="1">
    <location>
        <begin position="140"/>
        <end position="158"/>
    </location>
</feature>
<gene>
    <name evidence="2" type="ORF">CRENPOLYSF1_140037</name>
</gene>